<dbReference type="eggNOG" id="COG2371">
    <property type="taxonomic scope" value="Bacteria"/>
</dbReference>
<dbReference type="GO" id="GO:0019627">
    <property type="term" value="P:urea metabolic process"/>
    <property type="evidence" value="ECO:0007669"/>
    <property type="project" value="InterPro"/>
</dbReference>
<dbReference type="GO" id="GO:0005737">
    <property type="term" value="C:cytoplasm"/>
    <property type="evidence" value="ECO:0007669"/>
    <property type="project" value="UniProtKB-SubCell"/>
</dbReference>
<keyword evidence="2 4" id="KW-0533">Nickel</keyword>
<dbReference type="GO" id="GO:0065003">
    <property type="term" value="P:protein-containing complex assembly"/>
    <property type="evidence" value="ECO:0007669"/>
    <property type="project" value="InterPro"/>
</dbReference>
<feature type="domain" description="Urease accessory protein UreE C-terminal" evidence="6">
    <location>
        <begin position="67"/>
        <end position="152"/>
    </location>
</feature>
<evidence type="ECO:0000256" key="5">
    <source>
        <dbReference type="SAM" id="MobiDB-lite"/>
    </source>
</evidence>
<dbReference type="HAMAP" id="MF_00822">
    <property type="entry name" value="UreE"/>
    <property type="match status" value="1"/>
</dbReference>
<evidence type="ECO:0000256" key="1">
    <source>
        <dbReference type="ARBA" id="ARBA00022490"/>
    </source>
</evidence>
<keyword evidence="3 4" id="KW-0143">Chaperone</keyword>
<evidence type="ECO:0000256" key="3">
    <source>
        <dbReference type="ARBA" id="ARBA00023186"/>
    </source>
</evidence>
<dbReference type="InterPro" id="IPR007864">
    <property type="entry name" value="UreE_C_dom"/>
</dbReference>
<dbReference type="Pfam" id="PF05194">
    <property type="entry name" value="UreE_C"/>
    <property type="match status" value="1"/>
</dbReference>
<dbReference type="InterPro" id="IPR012406">
    <property type="entry name" value="UreE"/>
</dbReference>
<comment type="function">
    <text evidence="4">Involved in urease metallocenter assembly. Binds nickel. Probably functions as a nickel donor during metallocenter assembly.</text>
</comment>
<feature type="region of interest" description="Disordered" evidence="5">
    <location>
        <begin position="131"/>
        <end position="153"/>
    </location>
</feature>
<name>Q7V3V6_PROMM</name>
<comment type="similarity">
    <text evidence="4">Belongs to the UreE family.</text>
</comment>
<dbReference type="GO" id="GO:0006457">
    <property type="term" value="P:protein folding"/>
    <property type="evidence" value="ECO:0007669"/>
    <property type="project" value="InterPro"/>
</dbReference>
<evidence type="ECO:0000313" key="7">
    <source>
        <dbReference type="EMBL" id="CAE22406.1"/>
    </source>
</evidence>
<comment type="subcellular location">
    <subcellularLocation>
        <location evidence="4">Cytoplasm</location>
    </subcellularLocation>
</comment>
<dbReference type="SUPFAM" id="SSF69737">
    <property type="entry name" value="Urease metallochaperone UreE, C-terminal domain"/>
    <property type="match status" value="1"/>
</dbReference>
<evidence type="ECO:0000256" key="2">
    <source>
        <dbReference type="ARBA" id="ARBA00022596"/>
    </source>
</evidence>
<protein>
    <recommendedName>
        <fullName evidence="4">Urease accessory protein UreE</fullName>
    </recommendedName>
</protein>
<dbReference type="Proteomes" id="UP000001423">
    <property type="component" value="Chromosome"/>
</dbReference>
<gene>
    <name evidence="4 7" type="primary">ureE</name>
    <name evidence="7" type="ordered locus">PMT_2232</name>
</gene>
<organism evidence="7 8">
    <name type="scientific">Prochlorococcus marinus (strain MIT 9313)</name>
    <dbReference type="NCBI Taxonomy" id="74547"/>
    <lineage>
        <taxon>Bacteria</taxon>
        <taxon>Bacillati</taxon>
        <taxon>Cyanobacteriota</taxon>
        <taxon>Cyanophyceae</taxon>
        <taxon>Synechococcales</taxon>
        <taxon>Prochlorococcaceae</taxon>
        <taxon>Prochlorococcus</taxon>
    </lineage>
</organism>
<sequence>MLLGLRLVWNCLSLLKNAHVCEGCDARLVVSPSYCLLQLPRQGPLQPGESLAAAEGPVLVRVVAAPEKLLVVRAPSELALLEAAYHLGNRHVALELRTQQLRLLDDPVLADLLRVRGLALESLMEPFYPEPGAYQGVHSHDHQPIDGQQQRHH</sequence>
<dbReference type="GO" id="GO:0051082">
    <property type="term" value="F:unfolded protein binding"/>
    <property type="evidence" value="ECO:0007669"/>
    <property type="project" value="UniProtKB-UniRule"/>
</dbReference>
<proteinExistence type="inferred from homology"/>
<dbReference type="KEGG" id="pmt:PMT_2232"/>
<dbReference type="Gene3D" id="3.30.70.790">
    <property type="entry name" value="UreE, C-terminal domain"/>
    <property type="match status" value="1"/>
</dbReference>
<reference evidence="7 8" key="1">
    <citation type="journal article" date="2003" name="Nature">
        <title>Genome divergence in two Prochlorococcus ecotypes reflects oceanic niche differentiation.</title>
        <authorList>
            <person name="Rocap G."/>
            <person name="Larimer F.W."/>
            <person name="Lamerdin J.E."/>
            <person name="Malfatti S."/>
            <person name="Chain P."/>
            <person name="Ahlgren N.A."/>
            <person name="Arellano A."/>
            <person name="Coleman M."/>
            <person name="Hauser L."/>
            <person name="Hess W.R."/>
            <person name="Johnson Z.I."/>
            <person name="Land M.L."/>
            <person name="Lindell D."/>
            <person name="Post A.F."/>
            <person name="Regala W."/>
            <person name="Shah M."/>
            <person name="Shaw S.L."/>
            <person name="Steglich C."/>
            <person name="Sullivan M.B."/>
            <person name="Ting C.S."/>
            <person name="Tolonen A."/>
            <person name="Webb E.A."/>
            <person name="Zinser E.R."/>
            <person name="Chisholm S.W."/>
        </authorList>
    </citation>
    <scope>NUCLEOTIDE SEQUENCE [LARGE SCALE GENOMIC DNA]</scope>
    <source>
        <strain evidence="8">MIT 9313</strain>
    </source>
</reference>
<keyword evidence="1 4" id="KW-0963">Cytoplasm</keyword>
<evidence type="ECO:0000313" key="8">
    <source>
        <dbReference type="Proteomes" id="UP000001423"/>
    </source>
</evidence>
<dbReference type="EMBL" id="BX548175">
    <property type="protein sequence ID" value="CAE22406.1"/>
    <property type="molecule type" value="Genomic_DNA"/>
</dbReference>
<evidence type="ECO:0000256" key="4">
    <source>
        <dbReference type="HAMAP-Rule" id="MF_00822"/>
    </source>
</evidence>
<dbReference type="AlphaFoldDB" id="Q7V3V6"/>
<dbReference type="GO" id="GO:0016151">
    <property type="term" value="F:nickel cation binding"/>
    <property type="evidence" value="ECO:0007669"/>
    <property type="project" value="UniProtKB-UniRule"/>
</dbReference>
<dbReference type="HOGENOM" id="CLU_1711620_0_0_3"/>
<accession>Q7V3V6</accession>
<keyword evidence="8" id="KW-1185">Reference proteome</keyword>
<evidence type="ECO:0000259" key="6">
    <source>
        <dbReference type="Pfam" id="PF05194"/>
    </source>
</evidence>